<dbReference type="CDD" id="cd07067">
    <property type="entry name" value="HP_PGM_like"/>
    <property type="match status" value="1"/>
</dbReference>
<proteinExistence type="predicted"/>
<dbReference type="EC" id="3.1.3.73" evidence="5"/>
<dbReference type="PIRSF" id="PIRSF000709">
    <property type="entry name" value="6PFK_2-Ptase"/>
    <property type="match status" value="1"/>
</dbReference>
<dbReference type="EMBL" id="FIJK01000003">
    <property type="protein sequence ID" value="CYV99746.1"/>
    <property type="molecule type" value="Genomic_DNA"/>
</dbReference>
<dbReference type="GO" id="GO:0005737">
    <property type="term" value="C:cytoplasm"/>
    <property type="evidence" value="ECO:0007669"/>
    <property type="project" value="TreeGrafter"/>
</dbReference>
<dbReference type="SMART" id="SM00855">
    <property type="entry name" value="PGAM"/>
    <property type="match status" value="1"/>
</dbReference>
<dbReference type="Gene3D" id="3.40.50.1240">
    <property type="entry name" value="Phosphoglycerate mutase-like"/>
    <property type="match status" value="1"/>
</dbReference>
<name>A0A0Z8LZU3_STRSU</name>
<dbReference type="InterPro" id="IPR001345">
    <property type="entry name" value="PG/BPGM_mutase_AS"/>
</dbReference>
<feature type="active site" description="Tele-phosphohistidine intermediate" evidence="3">
    <location>
        <position position="8"/>
    </location>
</feature>
<dbReference type="GO" id="GO:0043755">
    <property type="term" value="F:alpha-ribazole phosphatase activity"/>
    <property type="evidence" value="ECO:0007669"/>
    <property type="project" value="UniProtKB-EC"/>
</dbReference>
<dbReference type="InterPro" id="IPR029033">
    <property type="entry name" value="His_PPase_superfam"/>
</dbReference>
<dbReference type="Pfam" id="PF00300">
    <property type="entry name" value="His_Phos_1"/>
    <property type="match status" value="1"/>
</dbReference>
<reference evidence="5 6" key="1">
    <citation type="submission" date="2016-02" db="EMBL/GenBank/DDBJ databases">
        <authorList>
            <consortium name="Pathogen Informatics"/>
        </authorList>
    </citation>
    <scope>NUCLEOTIDE SEQUENCE [LARGE SCALE GENOMIC DNA]</scope>
    <source>
        <strain evidence="5 6">SS1013</strain>
    </source>
</reference>
<dbReference type="PROSITE" id="PS00175">
    <property type="entry name" value="PG_MUTASE"/>
    <property type="match status" value="1"/>
</dbReference>
<evidence type="ECO:0000256" key="4">
    <source>
        <dbReference type="PIRSR" id="PIRSR613078-2"/>
    </source>
</evidence>
<feature type="active site" description="Proton donor/acceptor" evidence="3">
    <location>
        <position position="79"/>
    </location>
</feature>
<keyword evidence="1" id="KW-0324">Glycolysis</keyword>
<keyword evidence="5" id="KW-0378">Hydrolase</keyword>
<feature type="binding site" evidence="4">
    <location>
        <position position="57"/>
    </location>
    <ligand>
        <name>substrate</name>
    </ligand>
</feature>
<protein>
    <submittedName>
        <fullName evidence="5">Alpha-ribazole-5'-phosphate phosphatase</fullName>
        <ecNumber evidence="5">3.1.3.73</ecNumber>
    </submittedName>
</protein>
<organism evidence="5 6">
    <name type="scientific">Streptococcus suis</name>
    <dbReference type="NCBI Taxonomy" id="1307"/>
    <lineage>
        <taxon>Bacteria</taxon>
        <taxon>Bacillati</taxon>
        <taxon>Bacillota</taxon>
        <taxon>Bacilli</taxon>
        <taxon>Lactobacillales</taxon>
        <taxon>Streptococcaceae</taxon>
        <taxon>Streptococcus</taxon>
    </lineage>
</organism>
<dbReference type="SUPFAM" id="SSF53254">
    <property type="entry name" value="Phosphoglycerate mutase-like"/>
    <property type="match status" value="1"/>
</dbReference>
<evidence type="ECO:0000313" key="5">
    <source>
        <dbReference type="EMBL" id="CYV99746.1"/>
    </source>
</evidence>
<sequence length="201" mass="23237">MKIYLMRHGETDLNKKRCFYGNLDVSINQRGREQAQILHTLMHDIPIDKVYVSSLRRSQETAQLVFLASIQIPLKNLDEKGFGLWEGLTADQIQERFPLDWEAWLAEPFTYKPPEAEAFGDFQDRVWTEIDRLVNEHPGQSLALVAHLGVLRLIYQRLVDPSAIFWDIDFPQGTVTVVEKEETDVTAYLLGKEVVDDKNYS</sequence>
<dbReference type="Proteomes" id="UP000069526">
    <property type="component" value="Unassembled WGS sequence"/>
</dbReference>
<dbReference type="InterPro" id="IPR050275">
    <property type="entry name" value="PGM_Phosphatase"/>
</dbReference>
<evidence type="ECO:0000256" key="2">
    <source>
        <dbReference type="ARBA" id="ARBA00023235"/>
    </source>
</evidence>
<dbReference type="PANTHER" id="PTHR48100">
    <property type="entry name" value="BROAD-SPECIFICITY PHOSPHATASE YOR283W-RELATED"/>
    <property type="match status" value="1"/>
</dbReference>
<dbReference type="PANTHER" id="PTHR48100:SF1">
    <property type="entry name" value="HISTIDINE PHOSPHATASE FAMILY PROTEIN-RELATED"/>
    <property type="match status" value="1"/>
</dbReference>
<evidence type="ECO:0000256" key="3">
    <source>
        <dbReference type="PIRSR" id="PIRSR613078-1"/>
    </source>
</evidence>
<dbReference type="RefSeq" id="WP_044766559.1">
    <property type="nucleotide sequence ID" value="NZ_CEIH01000020.1"/>
</dbReference>
<evidence type="ECO:0000256" key="1">
    <source>
        <dbReference type="ARBA" id="ARBA00023152"/>
    </source>
</evidence>
<dbReference type="InterPro" id="IPR013078">
    <property type="entry name" value="His_Pase_superF_clade-1"/>
</dbReference>
<dbReference type="AlphaFoldDB" id="A0A0Z8LZU3"/>
<feature type="binding site" evidence="4">
    <location>
        <begin position="7"/>
        <end position="14"/>
    </location>
    <ligand>
        <name>substrate</name>
    </ligand>
</feature>
<evidence type="ECO:0000313" key="6">
    <source>
        <dbReference type="Proteomes" id="UP000069526"/>
    </source>
</evidence>
<accession>A0A0Z8LZU3</accession>
<keyword evidence="2" id="KW-0413">Isomerase</keyword>
<gene>
    <name evidence="5" type="primary">cobC_1</name>
    <name evidence="5" type="ORF">ERS132539_00208</name>
</gene>